<comment type="caution">
    <text evidence="1">The sequence shown here is derived from an EMBL/GenBank/DDBJ whole genome shotgun (WGS) entry which is preliminary data.</text>
</comment>
<name>A0A0F9HVB1_9ZZZZ</name>
<sequence length="88" mass="9760">MTRRPKALLVVLALVLLAAGGVAWYWQATAADRQVNALLDIVRTTKRGSLERWLIKLRLKKDRRAERGCYDVGGELVKLGSSAVAELI</sequence>
<feature type="non-terminal residue" evidence="1">
    <location>
        <position position="88"/>
    </location>
</feature>
<gene>
    <name evidence="1" type="ORF">LCGC14_1737590</name>
</gene>
<accession>A0A0F9HVB1</accession>
<proteinExistence type="predicted"/>
<dbReference type="AlphaFoldDB" id="A0A0F9HVB1"/>
<protein>
    <submittedName>
        <fullName evidence="1">Uncharacterized protein</fullName>
    </submittedName>
</protein>
<evidence type="ECO:0000313" key="1">
    <source>
        <dbReference type="EMBL" id="KKM07077.1"/>
    </source>
</evidence>
<organism evidence="1">
    <name type="scientific">marine sediment metagenome</name>
    <dbReference type="NCBI Taxonomy" id="412755"/>
    <lineage>
        <taxon>unclassified sequences</taxon>
        <taxon>metagenomes</taxon>
        <taxon>ecological metagenomes</taxon>
    </lineage>
</organism>
<reference evidence="1" key="1">
    <citation type="journal article" date="2015" name="Nature">
        <title>Complex archaea that bridge the gap between prokaryotes and eukaryotes.</title>
        <authorList>
            <person name="Spang A."/>
            <person name="Saw J.H."/>
            <person name="Jorgensen S.L."/>
            <person name="Zaremba-Niedzwiedzka K."/>
            <person name="Martijn J."/>
            <person name="Lind A.E."/>
            <person name="van Eijk R."/>
            <person name="Schleper C."/>
            <person name="Guy L."/>
            <person name="Ettema T.J."/>
        </authorList>
    </citation>
    <scope>NUCLEOTIDE SEQUENCE</scope>
</reference>
<dbReference type="EMBL" id="LAZR01015852">
    <property type="protein sequence ID" value="KKM07077.1"/>
    <property type="molecule type" value="Genomic_DNA"/>
</dbReference>